<evidence type="ECO:0000313" key="2">
    <source>
        <dbReference type="Proteomes" id="UP000050465"/>
    </source>
</evidence>
<accession>A0A0P7ZXN6</accession>
<evidence type="ECO:0000313" key="1">
    <source>
        <dbReference type="EMBL" id="KPQ35235.1"/>
    </source>
</evidence>
<protein>
    <recommendedName>
        <fullName evidence="3">YHS domain</fullName>
    </recommendedName>
</protein>
<evidence type="ECO:0008006" key="3">
    <source>
        <dbReference type="Google" id="ProtNLM"/>
    </source>
</evidence>
<reference evidence="1 2" key="1">
    <citation type="submission" date="2015-09" db="EMBL/GenBank/DDBJ databases">
        <title>Identification and resolution of microdiversity through metagenomic sequencing of parallel consortia.</title>
        <authorList>
            <person name="Nelson W.C."/>
            <person name="Romine M.F."/>
            <person name="Lindemann S.R."/>
        </authorList>
    </citation>
    <scope>NUCLEOTIDE SEQUENCE [LARGE SCALE GENOMIC DNA]</scope>
    <source>
        <strain evidence="1">Ana</strain>
    </source>
</reference>
<organism evidence="1 2">
    <name type="scientific">Phormidesmis priestleyi Ana</name>
    <dbReference type="NCBI Taxonomy" id="1666911"/>
    <lineage>
        <taxon>Bacteria</taxon>
        <taxon>Bacillati</taxon>
        <taxon>Cyanobacteriota</taxon>
        <taxon>Cyanophyceae</taxon>
        <taxon>Leptolyngbyales</taxon>
        <taxon>Leptolyngbyaceae</taxon>
        <taxon>Phormidesmis</taxon>
    </lineage>
</organism>
<dbReference type="EMBL" id="LJZR01000013">
    <property type="protein sequence ID" value="KPQ35235.1"/>
    <property type="molecule type" value="Genomic_DNA"/>
</dbReference>
<dbReference type="STRING" id="1666911.HLUCCA11_11120"/>
<gene>
    <name evidence="1" type="ORF">HLUCCA11_11120</name>
</gene>
<proteinExistence type="predicted"/>
<dbReference type="NCBIfam" id="NF041384">
    <property type="entry name" value="YHS_seleno_dom"/>
    <property type="match status" value="1"/>
</dbReference>
<comment type="caution">
    <text evidence="1">The sequence shown here is derived from an EMBL/GenBank/DDBJ whole genome shotgun (WGS) entry which is preliminary data.</text>
</comment>
<dbReference type="Proteomes" id="UP000050465">
    <property type="component" value="Unassembled WGS sequence"/>
</dbReference>
<sequence>MNNQSRLFFVSGHFSTAFSTTFSTTFSKLFAHTRLAIPLVLALGLAACGPTKIADSAANESVAVSETTTVEETAKETAKETASETIADPIADKIYVEDGIAIGGADPVAYFSGEVAAGEFVAGSPDYTYEWKGATWQFANAENRDQFAANPAQYAPEYGGFCAWAIAQNNIAKIDPTAWSIVNDRLYLNYDERIQARWQKDVPGNIAKADANWPELSMQ</sequence>
<name>A0A0P7ZXN6_9CYAN</name>
<dbReference type="PATRIC" id="fig|1666911.3.peg.438"/>
<dbReference type="AlphaFoldDB" id="A0A0P7ZXN6"/>